<reference evidence="9 10" key="1">
    <citation type="submission" date="2019-02" db="EMBL/GenBank/DDBJ databases">
        <title>Deep-cultivation of Planctomycetes and their phenomic and genomic characterization uncovers novel biology.</title>
        <authorList>
            <person name="Wiegand S."/>
            <person name="Jogler M."/>
            <person name="Boedeker C."/>
            <person name="Pinto D."/>
            <person name="Vollmers J."/>
            <person name="Rivas-Marin E."/>
            <person name="Kohn T."/>
            <person name="Peeters S.H."/>
            <person name="Heuer A."/>
            <person name="Rast P."/>
            <person name="Oberbeckmann S."/>
            <person name="Bunk B."/>
            <person name="Jeske O."/>
            <person name="Meyerdierks A."/>
            <person name="Storesund J.E."/>
            <person name="Kallscheuer N."/>
            <person name="Luecker S."/>
            <person name="Lage O.M."/>
            <person name="Pohl T."/>
            <person name="Merkel B.J."/>
            <person name="Hornburger P."/>
            <person name="Mueller R.-W."/>
            <person name="Bruemmer F."/>
            <person name="Labrenz M."/>
            <person name="Spormann A.M."/>
            <person name="Op den Camp H."/>
            <person name="Overmann J."/>
            <person name="Amann R."/>
            <person name="Jetten M.S.M."/>
            <person name="Mascher T."/>
            <person name="Medema M.H."/>
            <person name="Devos D.P."/>
            <person name="Kaster A.-K."/>
            <person name="Ovreas L."/>
            <person name="Rohde M."/>
            <person name="Galperin M.Y."/>
            <person name="Jogler C."/>
        </authorList>
    </citation>
    <scope>NUCLEOTIDE SEQUENCE [LARGE SCALE GENOMIC DNA]</scope>
    <source>
        <strain evidence="9 10">Poly30</strain>
    </source>
</reference>
<evidence type="ECO:0000256" key="1">
    <source>
        <dbReference type="ARBA" id="ARBA00005028"/>
    </source>
</evidence>
<dbReference type="GO" id="GO:0006006">
    <property type="term" value="P:glucose metabolic process"/>
    <property type="evidence" value="ECO:0007669"/>
    <property type="project" value="TreeGrafter"/>
</dbReference>
<dbReference type="GO" id="GO:0005737">
    <property type="term" value="C:cytoplasm"/>
    <property type="evidence" value="ECO:0007669"/>
    <property type="project" value="TreeGrafter"/>
</dbReference>
<name>A0A518ESK4_9BACT</name>
<feature type="active site" description="Proton acceptor" evidence="6">
    <location>
        <position position="318"/>
    </location>
</feature>
<dbReference type="PIRSF" id="PIRSF005096">
    <property type="entry name" value="GALM"/>
    <property type="match status" value="1"/>
</dbReference>
<feature type="binding site" evidence="8">
    <location>
        <begin position="89"/>
        <end position="90"/>
    </location>
    <ligand>
        <name>beta-D-galactose</name>
        <dbReference type="ChEBI" id="CHEBI:27667"/>
    </ligand>
</feature>
<keyword evidence="4 5" id="KW-0119">Carbohydrate metabolism</keyword>
<comment type="similarity">
    <text evidence="2 5">Belongs to the aldose epimerase family.</text>
</comment>
<dbReference type="PANTHER" id="PTHR10091">
    <property type="entry name" value="ALDOSE-1-EPIMERASE"/>
    <property type="match status" value="1"/>
</dbReference>
<evidence type="ECO:0000256" key="3">
    <source>
        <dbReference type="ARBA" id="ARBA00023235"/>
    </source>
</evidence>
<dbReference type="InterPro" id="IPR008183">
    <property type="entry name" value="Aldose_1/G6P_1-epimerase"/>
</dbReference>
<dbReference type="CDD" id="cd09019">
    <property type="entry name" value="galactose_mutarotase_like"/>
    <property type="match status" value="1"/>
</dbReference>
<evidence type="ECO:0000313" key="10">
    <source>
        <dbReference type="Proteomes" id="UP000320390"/>
    </source>
</evidence>
<comment type="pathway">
    <text evidence="1 5">Carbohydrate metabolism; hexose metabolism.</text>
</comment>
<dbReference type="EMBL" id="CP036434">
    <property type="protein sequence ID" value="QDV07069.1"/>
    <property type="molecule type" value="Genomic_DNA"/>
</dbReference>
<dbReference type="GO" id="GO:0030246">
    <property type="term" value="F:carbohydrate binding"/>
    <property type="evidence" value="ECO:0007669"/>
    <property type="project" value="InterPro"/>
</dbReference>
<evidence type="ECO:0000256" key="8">
    <source>
        <dbReference type="PIRSR" id="PIRSR005096-3"/>
    </source>
</evidence>
<dbReference type="RefSeq" id="WP_419191312.1">
    <property type="nucleotide sequence ID" value="NZ_CP036434.1"/>
</dbReference>
<evidence type="ECO:0000256" key="7">
    <source>
        <dbReference type="PIRSR" id="PIRSR005096-2"/>
    </source>
</evidence>
<evidence type="ECO:0000256" key="2">
    <source>
        <dbReference type="ARBA" id="ARBA00006206"/>
    </source>
</evidence>
<dbReference type="InterPro" id="IPR015443">
    <property type="entry name" value="Aldose_1-epimerase"/>
</dbReference>
<dbReference type="EC" id="5.1.3.3" evidence="5"/>
<evidence type="ECO:0000256" key="6">
    <source>
        <dbReference type="PIRSR" id="PIRSR005096-1"/>
    </source>
</evidence>
<evidence type="ECO:0000256" key="5">
    <source>
        <dbReference type="PIRNR" id="PIRNR005096"/>
    </source>
</evidence>
<dbReference type="GO" id="GO:0033499">
    <property type="term" value="P:galactose catabolic process via UDP-galactose, Leloir pathway"/>
    <property type="evidence" value="ECO:0007669"/>
    <property type="project" value="TreeGrafter"/>
</dbReference>
<dbReference type="AlphaFoldDB" id="A0A518ESK4"/>
<keyword evidence="3 5" id="KW-0413">Isomerase</keyword>
<dbReference type="NCBIfam" id="NF008277">
    <property type="entry name" value="PRK11055.1"/>
    <property type="match status" value="1"/>
</dbReference>
<comment type="catalytic activity">
    <reaction evidence="5">
        <text>alpha-D-glucose = beta-D-glucose</text>
        <dbReference type="Rhea" id="RHEA:10264"/>
        <dbReference type="ChEBI" id="CHEBI:15903"/>
        <dbReference type="ChEBI" id="CHEBI:17925"/>
        <dbReference type="EC" id="5.1.3.3"/>
    </reaction>
</comment>
<dbReference type="InterPro" id="IPR014718">
    <property type="entry name" value="GH-type_carb-bd"/>
</dbReference>
<dbReference type="SUPFAM" id="SSF74650">
    <property type="entry name" value="Galactose mutarotase-like"/>
    <property type="match status" value="1"/>
</dbReference>
<organism evidence="9 10">
    <name type="scientific">Saltatorellus ferox</name>
    <dbReference type="NCBI Taxonomy" id="2528018"/>
    <lineage>
        <taxon>Bacteria</taxon>
        <taxon>Pseudomonadati</taxon>
        <taxon>Planctomycetota</taxon>
        <taxon>Planctomycetia</taxon>
        <taxon>Planctomycetia incertae sedis</taxon>
        <taxon>Saltatorellus</taxon>
    </lineage>
</organism>
<feature type="binding site" evidence="7">
    <location>
        <position position="256"/>
    </location>
    <ligand>
        <name>beta-D-galactose</name>
        <dbReference type="ChEBI" id="CHEBI:27667"/>
    </ligand>
</feature>
<sequence>MSSAPSTFSPVTTASFGQLQDGREATAYTLRNRAGMKAVLTDFGATLVSFEMPDQHGDVADVVLGFDDVSGYESDRNQYFGCIAGRVANRLQNARFELDGELYELPANDKPHTLHGGDVGFGRRLWSAKVGGGAEVTFTYVSPAGEEGFPGTLTTSVTYSLSDDGVLKLDYEAITDAPTLCNLTHHSYFNLGGAGSGPIADHELTLVANGVTIADDTLIPTGEILDVTGTAFDFRRSKRIGVDLDSLITTKALGYDHNFVLNPVPGKPCAELHDPVSGRTLQITTDQPGIQFYTGNFLFGQEGKDGKTYAKRSACCLETQAFPAAPTHAHFPSIVLRPGETYTHTTSHRFFHR</sequence>
<dbReference type="Pfam" id="PF01263">
    <property type="entry name" value="Aldose_epim"/>
    <property type="match status" value="1"/>
</dbReference>
<dbReference type="GO" id="GO:0004034">
    <property type="term" value="F:aldose 1-epimerase activity"/>
    <property type="evidence" value="ECO:0007669"/>
    <property type="project" value="UniProtKB-EC"/>
</dbReference>
<protein>
    <recommendedName>
        <fullName evidence="5">Aldose 1-epimerase</fullName>
        <ecNumber evidence="5">5.1.3.3</ecNumber>
    </recommendedName>
</protein>
<keyword evidence="10" id="KW-1185">Reference proteome</keyword>
<accession>A0A518ESK4</accession>
<feature type="active site" description="Proton donor" evidence="6">
    <location>
        <position position="186"/>
    </location>
</feature>
<dbReference type="PANTHER" id="PTHR10091:SF0">
    <property type="entry name" value="GALACTOSE MUTAROTASE"/>
    <property type="match status" value="1"/>
</dbReference>
<dbReference type="InterPro" id="IPR011013">
    <property type="entry name" value="Gal_mutarotase_sf_dom"/>
</dbReference>
<evidence type="ECO:0000256" key="4">
    <source>
        <dbReference type="ARBA" id="ARBA00023277"/>
    </source>
</evidence>
<feature type="binding site" evidence="8">
    <location>
        <begin position="186"/>
        <end position="188"/>
    </location>
    <ligand>
        <name>beta-D-galactose</name>
        <dbReference type="ChEBI" id="CHEBI:27667"/>
    </ligand>
</feature>
<evidence type="ECO:0000313" key="9">
    <source>
        <dbReference type="EMBL" id="QDV07069.1"/>
    </source>
</evidence>
<gene>
    <name evidence="9" type="primary">mro</name>
    <name evidence="9" type="ORF">Poly30_25880</name>
</gene>
<dbReference type="Proteomes" id="UP000320390">
    <property type="component" value="Chromosome"/>
</dbReference>
<proteinExistence type="inferred from homology"/>
<dbReference type="InterPro" id="IPR047215">
    <property type="entry name" value="Galactose_mutarotase-like"/>
</dbReference>
<dbReference type="UniPathway" id="UPA00242"/>
<dbReference type="Gene3D" id="2.70.98.10">
    <property type="match status" value="1"/>
</dbReference>